<organism evidence="7 8">
    <name type="scientific">Streptomyces microflavus</name>
    <name type="common">Streptomyces lipmanii</name>
    <dbReference type="NCBI Taxonomy" id="1919"/>
    <lineage>
        <taxon>Bacteria</taxon>
        <taxon>Bacillati</taxon>
        <taxon>Actinomycetota</taxon>
        <taxon>Actinomycetes</taxon>
        <taxon>Kitasatosporales</taxon>
        <taxon>Streptomycetaceae</taxon>
        <taxon>Streptomyces</taxon>
    </lineage>
</organism>
<sequence length="827" mass="89468">MRLTEILGRLSGVEEDHDGYLAFCPAHNDRRHPSLKFTLKNDGMLLMVCRTGCEKADILKAANLTAADLYNVDGQGARTISAKLPETVGPGETAGLRMFVDETSAALATSDEAMTYLADRFGLTVDQAEDLGVGYAVPGDRPQPWLSRGFTRHPRITVPLYGFDGVARGLQGRDIGGKCPARWVSLTNPDGRTWAKWGLLRGGAGFDTVLITEGPGDALTAVGAGYDAVAVRGAGLARNAALVSELAAGLRDLDVIICGDRDRAGAGFTDSLAEALIKAGVMVRRLEIPHEGDDLTDWRKRDAEAFPAALHTAVRSAPVVDLTPEPTPEPPKKEVDMPATDAALAEMDLSSRQLFDNSDVGVAVRLRDFMARDGGGVRYAGGLGFLVWDGTVWVPGAERVRSSLHLLGAELLASGEDADRRLALKALTNRSIDAVMKELPSVPGVPVEASDFDARHDLLSVANGTIDLRTGKLHPHTPDDMITKRLAVAYRPDAPTERWNQFLTEVFPGHPDLPAYMQRLVGYGCTGSTSEHCFAFMHGQGSNGKSVFLDALIYVFKGVTQATQFSTFEKSVSVGQASPELASLRGARLVTASETEKYSRLAEALVKQLTGGDPITCRFLNQNPFTYVPSFLLMVAGNFKPAILSQDEGTWRRVKLIPFDATFSYALGNKDTTLPAKLREEAEGILAWAVAGAVEWYANGLGEPSSVATATQAYRESEDRLQEFLNACCVRGDGARVAPMAIRRTYAEWAEDAGLDRKERLSGWALAVELESRGFTKDKRKGSWGFNGLRLMTDEERSIASRLAEDVEETPEDTGSTDIFNQPKEAA</sequence>
<feature type="domain" description="Toprim" evidence="5">
    <location>
        <begin position="207"/>
        <end position="289"/>
    </location>
</feature>
<dbReference type="InterPro" id="IPR045455">
    <property type="entry name" value="NrS-1_pol-like_helicase"/>
</dbReference>
<evidence type="ECO:0000256" key="1">
    <source>
        <dbReference type="ARBA" id="ARBA00022741"/>
    </source>
</evidence>
<evidence type="ECO:0000256" key="4">
    <source>
        <dbReference type="SAM" id="MobiDB-lite"/>
    </source>
</evidence>
<dbReference type="NCBIfam" id="TIGR01613">
    <property type="entry name" value="primase_Cterm"/>
    <property type="match status" value="1"/>
</dbReference>
<dbReference type="GO" id="GO:0016787">
    <property type="term" value="F:hydrolase activity"/>
    <property type="evidence" value="ECO:0007669"/>
    <property type="project" value="UniProtKB-KW"/>
</dbReference>
<keyword evidence="1" id="KW-0547">Nucleotide-binding</keyword>
<evidence type="ECO:0008006" key="9">
    <source>
        <dbReference type="Google" id="ProtNLM"/>
    </source>
</evidence>
<keyword evidence="3" id="KW-0067">ATP-binding</keyword>
<dbReference type="PROSITE" id="PS51206">
    <property type="entry name" value="SF3_HELICASE_1"/>
    <property type="match status" value="1"/>
</dbReference>
<dbReference type="SUPFAM" id="SSF52540">
    <property type="entry name" value="P-loop containing nucleoside triphosphate hydrolases"/>
    <property type="match status" value="1"/>
</dbReference>
<dbReference type="InterPro" id="IPR014015">
    <property type="entry name" value="Helicase_SF3_DNA-vir"/>
</dbReference>
<proteinExistence type="predicted"/>
<evidence type="ECO:0000313" key="7">
    <source>
        <dbReference type="EMBL" id="GFN09518.1"/>
    </source>
</evidence>
<comment type="caution">
    <text evidence="7">The sequence shown here is derived from an EMBL/GenBank/DDBJ whole genome shotgun (WGS) entry which is preliminary data.</text>
</comment>
<dbReference type="EMBL" id="BLWD01000002">
    <property type="protein sequence ID" value="GFN09518.1"/>
    <property type="molecule type" value="Genomic_DNA"/>
</dbReference>
<dbReference type="Pfam" id="PF19263">
    <property type="entry name" value="DUF5906"/>
    <property type="match status" value="1"/>
</dbReference>
<dbReference type="InterPro" id="IPR006500">
    <property type="entry name" value="Helicase_put_C_phage/plasmid"/>
</dbReference>
<dbReference type="InterPro" id="IPR051620">
    <property type="entry name" value="ORF904-like_C"/>
</dbReference>
<evidence type="ECO:0000256" key="2">
    <source>
        <dbReference type="ARBA" id="ARBA00022801"/>
    </source>
</evidence>
<evidence type="ECO:0000259" key="5">
    <source>
        <dbReference type="PROSITE" id="PS50880"/>
    </source>
</evidence>
<feature type="domain" description="SF3 helicase" evidence="6">
    <location>
        <begin position="512"/>
        <end position="672"/>
    </location>
</feature>
<accession>A0A7J0D496</accession>
<name>A0A7J0D496_STRMI</name>
<gene>
    <name evidence="7" type="ORF">Smic_80740</name>
</gene>
<reference evidence="7 8" key="1">
    <citation type="submission" date="2020-05" db="EMBL/GenBank/DDBJ databases">
        <title>Whole genome shotgun sequence of Streptomyces microflavus NBRC 13062.</title>
        <authorList>
            <person name="Komaki H."/>
            <person name="Tamura T."/>
        </authorList>
    </citation>
    <scope>NUCLEOTIDE SEQUENCE [LARGE SCALE GENOMIC DNA]</scope>
    <source>
        <strain evidence="7 8">NBRC 13062</strain>
    </source>
</reference>
<dbReference type="Gene3D" id="3.40.50.300">
    <property type="entry name" value="P-loop containing nucleotide triphosphate hydrolases"/>
    <property type="match status" value="1"/>
</dbReference>
<protein>
    <recommendedName>
        <fullName evidence="9">DNA primase/helicase</fullName>
    </recommendedName>
</protein>
<dbReference type="Pfam" id="PF08706">
    <property type="entry name" value="D5_N"/>
    <property type="match status" value="1"/>
</dbReference>
<dbReference type="PANTHER" id="PTHR35372:SF2">
    <property type="entry name" value="SF3 HELICASE DOMAIN-CONTAINING PROTEIN"/>
    <property type="match status" value="1"/>
</dbReference>
<dbReference type="RefSeq" id="WP_032754686.1">
    <property type="nucleotide sequence ID" value="NZ_BMUG01000005.1"/>
</dbReference>
<dbReference type="SMART" id="SM00885">
    <property type="entry name" value="D5_N"/>
    <property type="match status" value="1"/>
</dbReference>
<dbReference type="CDD" id="cd00188">
    <property type="entry name" value="TOPRIM"/>
    <property type="match status" value="1"/>
</dbReference>
<dbReference type="PANTHER" id="PTHR35372">
    <property type="entry name" value="ATP BINDING PROTEIN-RELATED"/>
    <property type="match status" value="1"/>
</dbReference>
<evidence type="ECO:0000256" key="3">
    <source>
        <dbReference type="ARBA" id="ARBA00022840"/>
    </source>
</evidence>
<dbReference type="Pfam" id="PF13155">
    <property type="entry name" value="Toprim_2"/>
    <property type="match status" value="1"/>
</dbReference>
<dbReference type="InterPro" id="IPR006171">
    <property type="entry name" value="TOPRIM_dom"/>
</dbReference>
<dbReference type="SUPFAM" id="SSF56731">
    <property type="entry name" value="DNA primase core"/>
    <property type="match status" value="1"/>
</dbReference>
<dbReference type="Proteomes" id="UP000498740">
    <property type="component" value="Unassembled WGS sequence"/>
</dbReference>
<dbReference type="InterPro" id="IPR027417">
    <property type="entry name" value="P-loop_NTPase"/>
</dbReference>
<keyword evidence="2" id="KW-0378">Hydrolase</keyword>
<dbReference type="AlphaFoldDB" id="A0A7J0D496"/>
<dbReference type="GO" id="GO:0005524">
    <property type="term" value="F:ATP binding"/>
    <property type="evidence" value="ECO:0007669"/>
    <property type="project" value="UniProtKB-KW"/>
</dbReference>
<evidence type="ECO:0000313" key="8">
    <source>
        <dbReference type="Proteomes" id="UP000498740"/>
    </source>
</evidence>
<dbReference type="InterPro" id="IPR014818">
    <property type="entry name" value="Phage/plasmid_primase_P4_C"/>
</dbReference>
<dbReference type="SMART" id="SM00493">
    <property type="entry name" value="TOPRIM"/>
    <property type="match status" value="1"/>
</dbReference>
<dbReference type="Gene3D" id="3.40.1360.10">
    <property type="match status" value="1"/>
</dbReference>
<feature type="region of interest" description="Disordered" evidence="4">
    <location>
        <begin position="803"/>
        <end position="827"/>
    </location>
</feature>
<dbReference type="PROSITE" id="PS50880">
    <property type="entry name" value="TOPRIM"/>
    <property type="match status" value="1"/>
</dbReference>
<evidence type="ECO:0000259" key="6">
    <source>
        <dbReference type="PROSITE" id="PS51206"/>
    </source>
</evidence>